<feature type="domain" description="Transposase MuDR N-terminal" evidence="2">
    <location>
        <begin position="2"/>
        <end position="54"/>
    </location>
</feature>
<organism evidence="3 4">
    <name type="scientific">Panicum virgatum</name>
    <name type="common">Blackwell switchgrass</name>
    <dbReference type="NCBI Taxonomy" id="38727"/>
    <lineage>
        <taxon>Eukaryota</taxon>
        <taxon>Viridiplantae</taxon>
        <taxon>Streptophyta</taxon>
        <taxon>Embryophyta</taxon>
        <taxon>Tracheophyta</taxon>
        <taxon>Spermatophyta</taxon>
        <taxon>Magnoliopsida</taxon>
        <taxon>Liliopsida</taxon>
        <taxon>Poales</taxon>
        <taxon>Poaceae</taxon>
        <taxon>PACMAD clade</taxon>
        <taxon>Panicoideae</taxon>
        <taxon>Panicodae</taxon>
        <taxon>Paniceae</taxon>
        <taxon>Panicinae</taxon>
        <taxon>Panicum</taxon>
        <taxon>Panicum sect. Hiantes</taxon>
    </lineage>
</organism>
<feature type="non-terminal residue" evidence="3">
    <location>
        <position position="1"/>
    </location>
</feature>
<keyword evidence="4" id="KW-1185">Reference proteome</keyword>
<dbReference type="Pfam" id="PF09322">
    <property type="entry name" value="DUF1979"/>
    <property type="match status" value="1"/>
</dbReference>
<feature type="region of interest" description="Disordered" evidence="1">
    <location>
        <begin position="119"/>
        <end position="182"/>
    </location>
</feature>
<reference evidence="3 4" key="1">
    <citation type="submission" date="2020-05" db="EMBL/GenBank/DDBJ databases">
        <title>WGS assembly of Panicum virgatum.</title>
        <authorList>
            <person name="Lovell J.T."/>
            <person name="Jenkins J."/>
            <person name="Shu S."/>
            <person name="Juenger T.E."/>
            <person name="Schmutz J."/>
        </authorList>
    </citation>
    <scope>NUCLEOTIDE SEQUENCE [LARGE SCALE GENOMIC DNA]</scope>
    <source>
        <strain evidence="4">cv. AP13</strain>
    </source>
</reference>
<protein>
    <recommendedName>
        <fullName evidence="2">Transposase MuDR N-terminal domain-containing protein</fullName>
    </recommendedName>
</protein>
<feature type="compositionally biased region" description="Basic and acidic residues" evidence="1">
    <location>
        <begin position="130"/>
        <end position="139"/>
    </location>
</feature>
<evidence type="ECO:0000256" key="1">
    <source>
        <dbReference type="SAM" id="MobiDB-lite"/>
    </source>
</evidence>
<dbReference type="AlphaFoldDB" id="A0A8T0SL89"/>
<evidence type="ECO:0000313" key="4">
    <source>
        <dbReference type="Proteomes" id="UP000823388"/>
    </source>
</evidence>
<dbReference type="EMBL" id="CM029045">
    <property type="protein sequence ID" value="KAG2597798.1"/>
    <property type="molecule type" value="Genomic_DNA"/>
</dbReference>
<proteinExistence type="predicted"/>
<accession>A0A8T0SL89</accession>
<feature type="compositionally biased region" description="Acidic residues" evidence="1">
    <location>
        <begin position="146"/>
        <end position="156"/>
    </location>
</feature>
<name>A0A8T0SL89_PANVG</name>
<dbReference type="InterPro" id="IPR015401">
    <property type="entry name" value="Transposase_MuDR_N"/>
</dbReference>
<gene>
    <name evidence="3" type="ORF">PVAP13_5KG249707</name>
</gene>
<dbReference type="Proteomes" id="UP000823388">
    <property type="component" value="Chromosome 5K"/>
</dbReference>
<comment type="caution">
    <text evidence="3">The sequence shown here is derived from an EMBL/GenBank/DDBJ whole genome shotgun (WGS) entry which is preliminary data.</text>
</comment>
<evidence type="ECO:0000313" key="3">
    <source>
        <dbReference type="EMBL" id="KAG2597798.1"/>
    </source>
</evidence>
<sequence>SDDLYFQVFYGSGEVRYGTEGVDLSEFSSITKKIPRARERTWISISNWLFKAFGLNRDEHEISVMAVVSRRELVFWELLPLEGTQNWRSYVNISSSRGLPLVLFVQAFEKISFSTEAAHEESDELEIVEDDRHDAHEPRQATGQADEGENIPEIVEEFQREGEQQHNAMNDDSSDDDDDYHVPHNWSGYDFSKLSVNEGEAVPWEYRQNEVCIGSVYANSDNMKEAIKHWTTLYLQRQFKVVKSSPRTYDVRRKRRRVIKTFSEWIEHEPKEKWALLFDEGGARYGLMTTNLA</sequence>
<evidence type="ECO:0000259" key="2">
    <source>
        <dbReference type="Pfam" id="PF09322"/>
    </source>
</evidence>